<accession>A0ABY3WZ79</accession>
<dbReference type="Pfam" id="PF16786">
    <property type="entry name" value="RecA_dep_nuc"/>
    <property type="match status" value="1"/>
</dbReference>
<name>A0ABY3WZ79_9GAMM</name>
<dbReference type="Proteomes" id="UP000829542">
    <property type="component" value="Chromosome"/>
</dbReference>
<organism evidence="1 2">
    <name type="scientific">Ignatzschineria rhizosphaerae</name>
    <dbReference type="NCBI Taxonomy" id="2923279"/>
    <lineage>
        <taxon>Bacteria</taxon>
        <taxon>Pseudomonadati</taxon>
        <taxon>Pseudomonadota</taxon>
        <taxon>Gammaproteobacteria</taxon>
        <taxon>Cardiobacteriales</taxon>
        <taxon>Ignatzschineriaceae</taxon>
        <taxon>Ignatzschineria</taxon>
    </lineage>
</organism>
<reference evidence="1 2" key="1">
    <citation type="submission" date="2022-03" db="EMBL/GenBank/DDBJ databases">
        <title>Ignatzschineria rhizosphaerae HR5S32.</title>
        <authorList>
            <person name="Sun J.Q."/>
            <person name="Feng J.Y."/>
        </authorList>
    </citation>
    <scope>NUCLEOTIDE SEQUENCE [LARGE SCALE GENOMIC DNA]</scope>
    <source>
        <strain evidence="1 2">HR5S32</strain>
    </source>
</reference>
<dbReference type="RefSeq" id="WP_242148706.1">
    <property type="nucleotide sequence ID" value="NZ_CP093379.1"/>
</dbReference>
<dbReference type="Gene3D" id="3.30.40.190">
    <property type="match status" value="1"/>
</dbReference>
<proteinExistence type="predicted"/>
<gene>
    <name evidence="1" type="ORF">MMG00_12130</name>
</gene>
<evidence type="ECO:0000313" key="2">
    <source>
        <dbReference type="Proteomes" id="UP000829542"/>
    </source>
</evidence>
<keyword evidence="2" id="KW-1185">Reference proteome</keyword>
<evidence type="ECO:0000313" key="1">
    <source>
        <dbReference type="EMBL" id="UNM95933.1"/>
    </source>
</evidence>
<dbReference type="InterPro" id="IPR031875">
    <property type="entry name" value="RecA_dep_nuc"/>
</dbReference>
<protein>
    <submittedName>
        <fullName evidence="1">Ref family protein</fullName>
    </submittedName>
</protein>
<sequence>MATKAEREHLSKVAEIGCIVCLNENHGQSPAEIHHVRTGKGMGQRATNYEVIPLCPLHHRSGGYGVAFHAGSKVWQERYGSEESLLNQVKEMLQ</sequence>
<dbReference type="EMBL" id="CP093379">
    <property type="protein sequence ID" value="UNM95933.1"/>
    <property type="molecule type" value="Genomic_DNA"/>
</dbReference>